<dbReference type="EMBL" id="VFBM01000022">
    <property type="protein sequence ID" value="TNX85402.1"/>
    <property type="molecule type" value="Genomic_DNA"/>
</dbReference>
<evidence type="ECO:0000313" key="3">
    <source>
        <dbReference type="Proteomes" id="UP000314285"/>
    </source>
</evidence>
<sequence length="106" mass="12557">MRKILYACYFGILAFILTSMSLLYQRYIPVERTIVDRIEEVPRLAGGLPFVFLIDGDFTSPGNNISALFIFWDLDEFLFNYFILDYLFWLGIILALYFMNKKFKLI</sequence>
<evidence type="ECO:0000313" key="2">
    <source>
        <dbReference type="EMBL" id="TNX85402.1"/>
    </source>
</evidence>
<name>A0A8H2PTL3_ACIRA</name>
<keyword evidence="1" id="KW-0812">Transmembrane</keyword>
<feature type="transmembrane region" description="Helical" evidence="1">
    <location>
        <begin position="78"/>
        <end position="99"/>
    </location>
</feature>
<dbReference type="RefSeq" id="WP_106439107.1">
    <property type="nucleotide sequence ID" value="NZ_CP157451.1"/>
</dbReference>
<proteinExistence type="predicted"/>
<protein>
    <submittedName>
        <fullName evidence="2">Uncharacterized protein</fullName>
    </submittedName>
</protein>
<organism evidence="2 3">
    <name type="scientific">Acinetobacter radioresistens</name>
    <dbReference type="NCBI Taxonomy" id="40216"/>
    <lineage>
        <taxon>Bacteria</taxon>
        <taxon>Pseudomonadati</taxon>
        <taxon>Pseudomonadota</taxon>
        <taxon>Gammaproteobacteria</taxon>
        <taxon>Moraxellales</taxon>
        <taxon>Moraxellaceae</taxon>
        <taxon>Acinetobacter</taxon>
    </lineage>
</organism>
<keyword evidence="1" id="KW-1133">Transmembrane helix</keyword>
<feature type="transmembrane region" description="Helical" evidence="1">
    <location>
        <begin position="7"/>
        <end position="24"/>
    </location>
</feature>
<gene>
    <name evidence="2" type="ORF">FHY67_14745</name>
</gene>
<accession>A0A8H2PTL3</accession>
<keyword evidence="1" id="KW-0472">Membrane</keyword>
<comment type="caution">
    <text evidence="2">The sequence shown here is derived from an EMBL/GenBank/DDBJ whole genome shotgun (WGS) entry which is preliminary data.</text>
</comment>
<reference evidence="2 3" key="1">
    <citation type="submission" date="2019-06" db="EMBL/GenBank/DDBJ databases">
        <title>Genome of Acinetobacter radioresistens APH1, a phenol degrading strain.</title>
        <authorList>
            <person name="Liu Y."/>
        </authorList>
    </citation>
    <scope>NUCLEOTIDE SEQUENCE [LARGE SCALE GENOMIC DNA]</scope>
    <source>
        <strain evidence="2 3">APH1</strain>
    </source>
</reference>
<dbReference type="Proteomes" id="UP000314285">
    <property type="component" value="Unassembled WGS sequence"/>
</dbReference>
<dbReference type="AlphaFoldDB" id="A0A8H2PTL3"/>
<evidence type="ECO:0000256" key="1">
    <source>
        <dbReference type="SAM" id="Phobius"/>
    </source>
</evidence>